<proteinExistence type="predicted"/>
<evidence type="ECO:0000256" key="1">
    <source>
        <dbReference type="ARBA" id="ARBA00023015"/>
    </source>
</evidence>
<dbReference type="InterPro" id="IPR014757">
    <property type="entry name" value="Tscrpt_reg_IclR_C"/>
</dbReference>
<keyword evidence="1" id="KW-0805">Transcription regulation</keyword>
<evidence type="ECO:0000259" key="4">
    <source>
        <dbReference type="PROSITE" id="PS51077"/>
    </source>
</evidence>
<dbReference type="Gene3D" id="1.10.10.10">
    <property type="entry name" value="Winged helix-like DNA-binding domain superfamily/Winged helix DNA-binding domain"/>
    <property type="match status" value="1"/>
</dbReference>
<accession>A0ABT5MCT3</accession>
<dbReference type="PROSITE" id="PS51078">
    <property type="entry name" value="ICLR_ED"/>
    <property type="match status" value="1"/>
</dbReference>
<dbReference type="PANTHER" id="PTHR30136:SF24">
    <property type="entry name" value="HTH-TYPE TRANSCRIPTIONAL REPRESSOR ALLR"/>
    <property type="match status" value="1"/>
</dbReference>
<dbReference type="EMBL" id="JAQSIO010000002">
    <property type="protein sequence ID" value="MDD0814389.1"/>
    <property type="molecule type" value="Genomic_DNA"/>
</dbReference>
<gene>
    <name evidence="6" type="ORF">PSQ39_07080</name>
</gene>
<dbReference type="PROSITE" id="PS51077">
    <property type="entry name" value="HTH_ICLR"/>
    <property type="match status" value="1"/>
</dbReference>
<feature type="domain" description="HTH iclR-type" evidence="4">
    <location>
        <begin position="8"/>
        <end position="68"/>
    </location>
</feature>
<dbReference type="SUPFAM" id="SSF46785">
    <property type="entry name" value="Winged helix' DNA-binding domain"/>
    <property type="match status" value="1"/>
</dbReference>
<dbReference type="Gene3D" id="3.30.450.40">
    <property type="match status" value="1"/>
</dbReference>
<evidence type="ECO:0000256" key="2">
    <source>
        <dbReference type="ARBA" id="ARBA00023125"/>
    </source>
</evidence>
<comment type="caution">
    <text evidence="6">The sequence shown here is derived from an EMBL/GenBank/DDBJ whole genome shotgun (WGS) entry which is preliminary data.</text>
</comment>
<dbReference type="Pfam" id="PF01614">
    <property type="entry name" value="IclR_C"/>
    <property type="match status" value="1"/>
</dbReference>
<evidence type="ECO:0000313" key="7">
    <source>
        <dbReference type="Proteomes" id="UP001528672"/>
    </source>
</evidence>
<dbReference type="InterPro" id="IPR036390">
    <property type="entry name" value="WH_DNA-bd_sf"/>
</dbReference>
<keyword evidence="7" id="KW-1185">Reference proteome</keyword>
<dbReference type="SMART" id="SM00346">
    <property type="entry name" value="HTH_ICLR"/>
    <property type="match status" value="1"/>
</dbReference>
<evidence type="ECO:0000256" key="3">
    <source>
        <dbReference type="ARBA" id="ARBA00023163"/>
    </source>
</evidence>
<dbReference type="SUPFAM" id="SSF55781">
    <property type="entry name" value="GAF domain-like"/>
    <property type="match status" value="1"/>
</dbReference>
<keyword evidence="2" id="KW-0238">DNA-binding</keyword>
<dbReference type="InterPro" id="IPR036388">
    <property type="entry name" value="WH-like_DNA-bd_sf"/>
</dbReference>
<dbReference type="Pfam" id="PF09339">
    <property type="entry name" value="HTH_IclR"/>
    <property type="match status" value="1"/>
</dbReference>
<dbReference type="InterPro" id="IPR050707">
    <property type="entry name" value="HTH_MetabolicPath_Reg"/>
</dbReference>
<dbReference type="RefSeq" id="WP_273926002.1">
    <property type="nucleotide sequence ID" value="NZ_JAQSIO010000002.1"/>
</dbReference>
<organism evidence="6 7">
    <name type="scientific">Curvibacter microcysteis</name>
    <dbReference type="NCBI Taxonomy" id="3026419"/>
    <lineage>
        <taxon>Bacteria</taxon>
        <taxon>Pseudomonadati</taxon>
        <taxon>Pseudomonadota</taxon>
        <taxon>Betaproteobacteria</taxon>
        <taxon>Burkholderiales</taxon>
        <taxon>Comamonadaceae</taxon>
        <taxon>Curvibacter</taxon>
    </lineage>
</organism>
<dbReference type="Proteomes" id="UP001528672">
    <property type="component" value="Unassembled WGS sequence"/>
</dbReference>
<evidence type="ECO:0000259" key="5">
    <source>
        <dbReference type="PROSITE" id="PS51078"/>
    </source>
</evidence>
<reference evidence="6 7" key="1">
    <citation type="submission" date="2023-02" db="EMBL/GenBank/DDBJ databases">
        <title>Bacterial whole genome sequence for Curvibacter sp. HBC28.</title>
        <authorList>
            <person name="Le V."/>
            <person name="Ko S.-R."/>
            <person name="Ahn C.-Y."/>
            <person name="Oh H.-M."/>
        </authorList>
    </citation>
    <scope>NUCLEOTIDE SEQUENCE [LARGE SCALE GENOMIC DNA]</scope>
    <source>
        <strain evidence="6 7">HBC28</strain>
    </source>
</reference>
<name>A0ABT5MCT3_9BURK</name>
<dbReference type="InterPro" id="IPR005471">
    <property type="entry name" value="Tscrpt_reg_IclR_N"/>
</dbReference>
<sequence length="246" mass="26120">MPVGLEAAPATDRALQVLSVLAQHREPLSALELSAATGLAKSTLYRQIATLRRWGFVMEVDGRYGPGPASVELASGFDANSRLVQCARADMQSLSRLSSESVALVAVLNERAVCLEMVDSVQSLRCSFDKGRSVPLRDGASAKCLLAHLPEAARSSALDRLGLSAAERMAREAELSAIRERGHALSSGEVDAGVWGVSVPLLDAQRQLLGAITLMAPTLRSTGREAAFVHMTLVSAARIARALQSF</sequence>
<keyword evidence="3" id="KW-0804">Transcription</keyword>
<evidence type="ECO:0000313" key="6">
    <source>
        <dbReference type="EMBL" id="MDD0814389.1"/>
    </source>
</evidence>
<protein>
    <submittedName>
        <fullName evidence="6">IclR family transcriptional regulator</fullName>
    </submittedName>
</protein>
<dbReference type="PANTHER" id="PTHR30136">
    <property type="entry name" value="HELIX-TURN-HELIX TRANSCRIPTIONAL REGULATOR, ICLR FAMILY"/>
    <property type="match status" value="1"/>
</dbReference>
<dbReference type="InterPro" id="IPR029016">
    <property type="entry name" value="GAF-like_dom_sf"/>
</dbReference>
<feature type="domain" description="IclR-ED" evidence="5">
    <location>
        <begin position="69"/>
        <end position="246"/>
    </location>
</feature>